<evidence type="ECO:0000259" key="1">
    <source>
        <dbReference type="SMART" id="SM00642"/>
    </source>
</evidence>
<accession>A0A101SQM0</accession>
<feature type="domain" description="Glycosyl hydrolase family 13 catalytic" evidence="1">
    <location>
        <begin position="65"/>
        <end position="380"/>
    </location>
</feature>
<dbReference type="InterPro" id="IPR006047">
    <property type="entry name" value="GH13_cat_dom"/>
</dbReference>
<dbReference type="SMART" id="SM00642">
    <property type="entry name" value="Aamy"/>
    <property type="match status" value="1"/>
</dbReference>
<sequence>MTVIHEINTLVWLEGLSRRLGRRVTLGEVPGEIWDEVARPGVDTVWLMGVWERSPAGLRIALRDENLLRSFREALPDLTEADIAGSPYCVRDYVVDPSLGGPGGLAAARAQLAARGLRLILDHVPNHVAPDHPWLSTHPERLIRGTADDLARDPGGYLEAAGRVFARGRDPYFPPWPDVVQLNAFSEELRDATVDTLVSVGDQADGVRCDMAMLMTNDVFAKTWGEKAGPAPAEDFWSYVLPRVRARHPDLLLVAEAYWDLEWSLQQQGFDHCYDKRLYDRLVHEDVGAVRAHLGADLTYQRGLVRFLENHDEPRAATALPGDRQRAAAVTVATLPGATLWYEGQFEARGVRLPVFLRRAPEEPADASLRDFYGRLLPAAAGVRRGEWRQLTPTGWPDNDTHTRLLAWTWTAPDARHLVVVNHCDRPSQARIPLSWDGMRGHAHRLTDLLTGQSYDREGDELTDPGLFVALEPWQAHLFEVSPCSSPRPGTPG</sequence>
<dbReference type="GO" id="GO:0005975">
    <property type="term" value="P:carbohydrate metabolic process"/>
    <property type="evidence" value="ECO:0007669"/>
    <property type="project" value="InterPro"/>
</dbReference>
<dbReference type="RefSeq" id="WP_055634963.1">
    <property type="nucleotide sequence ID" value="NZ_JBIRRP010000004.1"/>
</dbReference>
<dbReference type="EMBL" id="LMWW01000054">
    <property type="protein sequence ID" value="KUN78152.1"/>
    <property type="molecule type" value="Genomic_DNA"/>
</dbReference>
<reference evidence="2 3" key="1">
    <citation type="submission" date="2015-10" db="EMBL/GenBank/DDBJ databases">
        <title>Draft genome sequence of Streptomyces griseoruber DSM 40281, type strain for the species Streptomyces griseoruber.</title>
        <authorList>
            <person name="Ruckert C."/>
            <person name="Winkler A."/>
            <person name="Kalinowski J."/>
            <person name="Kampfer P."/>
            <person name="Glaeser S."/>
        </authorList>
    </citation>
    <scope>NUCLEOTIDE SEQUENCE [LARGE SCALE GENOMIC DNA]</scope>
    <source>
        <strain evidence="2 3">DSM 40281</strain>
    </source>
</reference>
<proteinExistence type="predicted"/>
<protein>
    <submittedName>
        <fullName evidence="2">Alpha-amylase</fullName>
    </submittedName>
</protein>
<dbReference type="PANTHER" id="PTHR47786">
    <property type="entry name" value="ALPHA-1,4-GLUCAN:MALTOSE-1-PHOSPHATE MALTOSYLTRANSFERASE"/>
    <property type="match status" value="1"/>
</dbReference>
<evidence type="ECO:0000313" key="3">
    <source>
        <dbReference type="Proteomes" id="UP000052982"/>
    </source>
</evidence>
<dbReference type="Proteomes" id="UP000052982">
    <property type="component" value="Unassembled WGS sequence"/>
</dbReference>
<dbReference type="InterPro" id="IPR017853">
    <property type="entry name" value="GH"/>
</dbReference>
<dbReference type="AlphaFoldDB" id="A0A101SQM0"/>
<dbReference type="CDD" id="cd11347">
    <property type="entry name" value="AmyAc_1"/>
    <property type="match status" value="1"/>
</dbReference>
<dbReference type="SUPFAM" id="SSF51445">
    <property type="entry name" value="(Trans)glycosidases"/>
    <property type="match status" value="1"/>
</dbReference>
<keyword evidence="3" id="KW-1185">Reference proteome</keyword>
<name>A0A101SQM0_9ACTN</name>
<comment type="caution">
    <text evidence="2">The sequence shown here is derived from an EMBL/GenBank/DDBJ whole genome shotgun (WGS) entry which is preliminary data.</text>
</comment>
<dbReference type="STRING" id="1943.AQJ64_32310"/>
<dbReference type="Gene3D" id="3.20.20.80">
    <property type="entry name" value="Glycosidases"/>
    <property type="match status" value="1"/>
</dbReference>
<gene>
    <name evidence="2" type="ORF">AQJ64_32310</name>
</gene>
<evidence type="ECO:0000313" key="2">
    <source>
        <dbReference type="EMBL" id="KUN78152.1"/>
    </source>
</evidence>
<dbReference type="OrthoDB" id="9802433at2"/>
<organism evidence="2 3">
    <name type="scientific">Streptomyces griseoruber</name>
    <dbReference type="NCBI Taxonomy" id="1943"/>
    <lineage>
        <taxon>Bacteria</taxon>
        <taxon>Bacillati</taxon>
        <taxon>Actinomycetota</taxon>
        <taxon>Actinomycetes</taxon>
        <taxon>Kitasatosporales</taxon>
        <taxon>Streptomycetaceae</taxon>
        <taxon>Streptomyces</taxon>
    </lineage>
</organism>
<dbReference type="SUPFAM" id="SSF51011">
    <property type="entry name" value="Glycosyl hydrolase domain"/>
    <property type="match status" value="1"/>
</dbReference>
<dbReference type="PANTHER" id="PTHR47786:SF2">
    <property type="entry name" value="GLYCOSYL HYDROLASE FAMILY 13 CATALYTIC DOMAIN-CONTAINING PROTEIN"/>
    <property type="match status" value="1"/>
</dbReference>